<evidence type="ECO:0000313" key="6">
    <source>
        <dbReference type="EMBL" id="SFT36749.1"/>
    </source>
</evidence>
<feature type="region of interest" description="Disordered" evidence="4">
    <location>
        <begin position="65"/>
        <end position="85"/>
    </location>
</feature>
<protein>
    <submittedName>
        <fullName evidence="6">Transcriptional regulator, HxlR family</fullName>
    </submittedName>
</protein>
<dbReference type="EMBL" id="FPAT01000001">
    <property type="protein sequence ID" value="SFT36749.1"/>
    <property type="molecule type" value="Genomic_DNA"/>
</dbReference>
<accession>A0A1I6XEQ0</accession>
<keyword evidence="3" id="KW-0804">Transcription</keyword>
<dbReference type="PROSITE" id="PS51118">
    <property type="entry name" value="HTH_HXLR"/>
    <property type="match status" value="1"/>
</dbReference>
<dbReference type="PANTHER" id="PTHR33204">
    <property type="entry name" value="TRANSCRIPTIONAL REGULATOR, MARR FAMILY"/>
    <property type="match status" value="1"/>
</dbReference>
<keyword evidence="2" id="KW-0238">DNA-binding</keyword>
<name>A0A1I6XEQ0_9ACTN</name>
<evidence type="ECO:0000256" key="4">
    <source>
        <dbReference type="SAM" id="MobiDB-lite"/>
    </source>
</evidence>
<evidence type="ECO:0000256" key="3">
    <source>
        <dbReference type="ARBA" id="ARBA00023163"/>
    </source>
</evidence>
<evidence type="ECO:0000256" key="2">
    <source>
        <dbReference type="ARBA" id="ARBA00023125"/>
    </source>
</evidence>
<dbReference type="STRING" id="995060.SAMN04487904_101526"/>
<dbReference type="Pfam" id="PF01638">
    <property type="entry name" value="HxlR"/>
    <property type="match status" value="1"/>
</dbReference>
<gene>
    <name evidence="6" type="ORF">SAMN04487904_101526</name>
</gene>
<dbReference type="InterPro" id="IPR036390">
    <property type="entry name" value="WH_DNA-bd_sf"/>
</dbReference>
<evidence type="ECO:0000256" key="1">
    <source>
        <dbReference type="ARBA" id="ARBA00023015"/>
    </source>
</evidence>
<evidence type="ECO:0000313" key="7">
    <source>
        <dbReference type="Proteomes" id="UP000199165"/>
    </source>
</evidence>
<reference evidence="7" key="1">
    <citation type="submission" date="2016-10" db="EMBL/GenBank/DDBJ databases">
        <authorList>
            <person name="Varghese N."/>
            <person name="Submissions S."/>
        </authorList>
    </citation>
    <scope>NUCLEOTIDE SEQUENCE [LARGE SCALE GENOMIC DNA]</scope>
    <source>
        <strain evidence="7">DSM 45501</strain>
    </source>
</reference>
<dbReference type="Gene3D" id="1.10.10.10">
    <property type="entry name" value="Winged helix-like DNA-binding domain superfamily/Winged helix DNA-binding domain"/>
    <property type="match status" value="1"/>
</dbReference>
<dbReference type="AlphaFoldDB" id="A0A1I6XEQ0"/>
<dbReference type="SUPFAM" id="SSF46785">
    <property type="entry name" value="Winged helix' DNA-binding domain"/>
    <property type="match status" value="1"/>
</dbReference>
<evidence type="ECO:0000259" key="5">
    <source>
        <dbReference type="PROSITE" id="PS51118"/>
    </source>
</evidence>
<dbReference type="Proteomes" id="UP000199165">
    <property type="component" value="Unassembled WGS sequence"/>
</dbReference>
<keyword evidence="1" id="KW-0805">Transcription regulation</keyword>
<keyword evidence="7" id="KW-1185">Reference proteome</keyword>
<dbReference type="InterPro" id="IPR036388">
    <property type="entry name" value="WH-like_DNA-bd_sf"/>
</dbReference>
<organism evidence="6 7">
    <name type="scientific">Actinopolyspora righensis</name>
    <dbReference type="NCBI Taxonomy" id="995060"/>
    <lineage>
        <taxon>Bacteria</taxon>
        <taxon>Bacillati</taxon>
        <taxon>Actinomycetota</taxon>
        <taxon>Actinomycetes</taxon>
        <taxon>Actinopolysporales</taxon>
        <taxon>Actinopolysporaceae</taxon>
        <taxon>Actinopolyspora</taxon>
        <taxon>Actinopolyspora alba group</taxon>
    </lineage>
</organism>
<feature type="domain" description="HTH hxlR-type" evidence="5">
    <location>
        <begin position="14"/>
        <end position="85"/>
    </location>
</feature>
<sequence length="85" mass="9738">MQLRERVEEMAGYCDVEVALVVIGGKWKLLILKHLLAGTQRFGQLKRAMPDITQRMLTRQLRELEEHGLDDAPSTPRSRRVPSTP</sequence>
<dbReference type="PANTHER" id="PTHR33204:SF29">
    <property type="entry name" value="TRANSCRIPTIONAL REGULATOR"/>
    <property type="match status" value="1"/>
</dbReference>
<proteinExistence type="predicted"/>
<dbReference type="GO" id="GO:0003677">
    <property type="term" value="F:DNA binding"/>
    <property type="evidence" value="ECO:0007669"/>
    <property type="project" value="UniProtKB-KW"/>
</dbReference>
<dbReference type="InterPro" id="IPR002577">
    <property type="entry name" value="HTH_HxlR"/>
</dbReference>